<gene>
    <name evidence="1" type="ORF">ACFFIX_02605</name>
</gene>
<proteinExistence type="predicted"/>
<sequence length="25" mass="3070">MHEIVNGLNSFKHVQLGFYFCRDWE</sequence>
<organism evidence="1 2">
    <name type="scientific">Metabacillus herbersteinensis</name>
    <dbReference type="NCBI Taxonomy" id="283816"/>
    <lineage>
        <taxon>Bacteria</taxon>
        <taxon>Bacillati</taxon>
        <taxon>Bacillota</taxon>
        <taxon>Bacilli</taxon>
        <taxon>Bacillales</taxon>
        <taxon>Bacillaceae</taxon>
        <taxon>Metabacillus</taxon>
    </lineage>
</organism>
<protein>
    <submittedName>
        <fullName evidence="1">Uncharacterized protein</fullName>
    </submittedName>
</protein>
<comment type="caution">
    <text evidence="1">The sequence shown here is derived from an EMBL/GenBank/DDBJ whole genome shotgun (WGS) entry which is preliminary data.</text>
</comment>
<keyword evidence="2" id="KW-1185">Reference proteome</keyword>
<evidence type="ECO:0000313" key="1">
    <source>
        <dbReference type="EMBL" id="MFC0270350.1"/>
    </source>
</evidence>
<reference evidence="1 2" key="1">
    <citation type="submission" date="2024-09" db="EMBL/GenBank/DDBJ databases">
        <authorList>
            <person name="Sun Q."/>
            <person name="Mori K."/>
        </authorList>
    </citation>
    <scope>NUCLEOTIDE SEQUENCE [LARGE SCALE GENOMIC DNA]</scope>
    <source>
        <strain evidence="1 2">CCM 7228</strain>
    </source>
</reference>
<dbReference type="Proteomes" id="UP001589854">
    <property type="component" value="Unassembled WGS sequence"/>
</dbReference>
<name>A0ABV6G9J6_9BACI</name>
<dbReference type="RefSeq" id="WP_378930367.1">
    <property type="nucleotide sequence ID" value="NZ_JBHLVO010000001.1"/>
</dbReference>
<evidence type="ECO:0000313" key="2">
    <source>
        <dbReference type="Proteomes" id="UP001589854"/>
    </source>
</evidence>
<accession>A0ABV6G9J6</accession>
<dbReference type="EMBL" id="JBHLVO010000001">
    <property type="protein sequence ID" value="MFC0270350.1"/>
    <property type="molecule type" value="Genomic_DNA"/>
</dbReference>